<name>A0A075GUU8_9ARCH</name>
<reference evidence="1" key="1">
    <citation type="journal article" date="2014" name="Genome Biol. Evol.">
        <title>Pangenome evidence for extensive interdomain horizontal transfer affecting lineage core and shell genes in uncultured planktonic thaumarchaeota and euryarchaeota.</title>
        <authorList>
            <person name="Deschamps P."/>
            <person name="Zivanovic Y."/>
            <person name="Moreira D."/>
            <person name="Rodriguez-Valera F."/>
            <person name="Lopez-Garcia P."/>
        </authorList>
    </citation>
    <scope>NUCLEOTIDE SEQUENCE</scope>
</reference>
<sequence length="74" mass="8702">MSSNEKIQHENNLAGKKISRCCDCHEPGWKITYNLGEVVEKVSGIRYETYYVCNDCLENKRYWNKWIKSKKAIG</sequence>
<accession>A0A075GUU8</accession>
<organism evidence="1">
    <name type="scientific">uncultured marine thaumarchaeote KM3_195_B03</name>
    <dbReference type="NCBI Taxonomy" id="1456084"/>
    <lineage>
        <taxon>Archaea</taxon>
        <taxon>Nitrososphaerota</taxon>
        <taxon>environmental samples</taxon>
    </lineage>
</organism>
<dbReference type="AlphaFoldDB" id="A0A075GUU8"/>
<evidence type="ECO:0000313" key="1">
    <source>
        <dbReference type="EMBL" id="AIF06730.1"/>
    </source>
</evidence>
<protein>
    <submittedName>
        <fullName evidence="1">Uncharacterized protein</fullName>
    </submittedName>
</protein>
<dbReference type="EMBL" id="KF900779">
    <property type="protein sequence ID" value="AIF06730.1"/>
    <property type="molecule type" value="Genomic_DNA"/>
</dbReference>
<proteinExistence type="predicted"/>